<comment type="caution">
    <text evidence="5">The sequence shown here is derived from an EMBL/GenBank/DDBJ whole genome shotgun (WGS) entry which is preliminary data.</text>
</comment>
<feature type="chain" id="PRO_5046438234" evidence="2">
    <location>
        <begin position="29"/>
        <end position="557"/>
    </location>
</feature>
<feature type="domain" description="DUF4985" evidence="4">
    <location>
        <begin position="425"/>
        <end position="536"/>
    </location>
</feature>
<gene>
    <name evidence="5" type="ORF">ACFOUV_14985</name>
</gene>
<dbReference type="InterPro" id="IPR003790">
    <property type="entry name" value="GHL10"/>
</dbReference>
<dbReference type="SUPFAM" id="SSF51445">
    <property type="entry name" value="(Trans)glycosidases"/>
    <property type="match status" value="1"/>
</dbReference>
<evidence type="ECO:0000313" key="6">
    <source>
        <dbReference type="Proteomes" id="UP001595772"/>
    </source>
</evidence>
<evidence type="ECO:0000256" key="1">
    <source>
        <dbReference type="ARBA" id="ARBA00022729"/>
    </source>
</evidence>
<evidence type="ECO:0000259" key="3">
    <source>
        <dbReference type="Pfam" id="PF02638"/>
    </source>
</evidence>
<feature type="signal peptide" evidence="2">
    <location>
        <begin position="1"/>
        <end position="28"/>
    </location>
</feature>
<reference evidence="6" key="1">
    <citation type="journal article" date="2019" name="Int. J. Syst. Evol. Microbiol.">
        <title>The Global Catalogue of Microorganisms (GCM) 10K type strain sequencing project: providing services to taxonomists for standard genome sequencing and annotation.</title>
        <authorList>
            <consortium name="The Broad Institute Genomics Platform"/>
            <consortium name="The Broad Institute Genome Sequencing Center for Infectious Disease"/>
            <person name="Wu L."/>
            <person name="Ma J."/>
        </authorList>
    </citation>
    <scope>NUCLEOTIDE SEQUENCE [LARGE SCALE GENOMIC DNA]</scope>
    <source>
        <strain evidence="6">IBRC-M 10703</strain>
    </source>
</reference>
<keyword evidence="6" id="KW-1185">Reference proteome</keyword>
<feature type="domain" description="Glycosyl hydrolase-like 10" evidence="3">
    <location>
        <begin position="56"/>
        <end position="163"/>
    </location>
</feature>
<dbReference type="Proteomes" id="UP001595772">
    <property type="component" value="Unassembled WGS sequence"/>
</dbReference>
<dbReference type="EMBL" id="JBHSAO010000011">
    <property type="protein sequence ID" value="MFC4025098.1"/>
    <property type="molecule type" value="Genomic_DNA"/>
</dbReference>
<evidence type="ECO:0000259" key="4">
    <source>
        <dbReference type="Pfam" id="PF16373"/>
    </source>
</evidence>
<feature type="domain" description="Glycosyl hydrolase-like 10" evidence="3">
    <location>
        <begin position="272"/>
        <end position="400"/>
    </location>
</feature>
<dbReference type="PANTHER" id="PTHR43405:SF1">
    <property type="entry name" value="GLYCOSYL HYDROLASE DIGH"/>
    <property type="match status" value="1"/>
</dbReference>
<dbReference type="Pfam" id="PF16373">
    <property type="entry name" value="DUF4985"/>
    <property type="match status" value="1"/>
</dbReference>
<dbReference type="InterPro" id="IPR052177">
    <property type="entry name" value="Divisome_Glycosyl_Hydrolase"/>
</dbReference>
<organism evidence="5 6">
    <name type="scientific">Oceanobacillus longus</name>
    <dbReference type="NCBI Taxonomy" id="930120"/>
    <lineage>
        <taxon>Bacteria</taxon>
        <taxon>Bacillati</taxon>
        <taxon>Bacillota</taxon>
        <taxon>Bacilli</taxon>
        <taxon>Bacillales</taxon>
        <taxon>Bacillaceae</taxon>
        <taxon>Oceanobacillus</taxon>
    </lineage>
</organism>
<evidence type="ECO:0000313" key="5">
    <source>
        <dbReference type="EMBL" id="MFC4025098.1"/>
    </source>
</evidence>
<dbReference type="InterPro" id="IPR032280">
    <property type="entry name" value="DUF4985"/>
</dbReference>
<dbReference type="Gene3D" id="3.20.20.80">
    <property type="entry name" value="Glycosidases"/>
    <property type="match status" value="2"/>
</dbReference>
<dbReference type="InterPro" id="IPR017853">
    <property type="entry name" value="GH"/>
</dbReference>
<accession>A0ABV8GZ02</accession>
<name>A0ABV8GZ02_9BACI</name>
<keyword evidence="1 2" id="KW-0732">Signal</keyword>
<sequence>MNQKKFKKFFWVLLATMLVLLSVNTVHAENQSREKVLENLVGNKNMKARILWYDLSANIENLNSKEKVADIVGKTAKANFNTIVLDVKNSTGFVAYPSEYSPHLSTSTIPGYDKFPEGYDLIETVLQEAKKYDMEVHLNINTFSAGSVPYHQGPSIDHPEWQTVVYDVNRILADEDGNINRIDGFDRERRTNQLIIYTPEANEVSPANRWGLDVKVEDGIVVDIIDQVIVGDQEVVVPEDGYVVSAHGTARQWVLENFDIGESLDITQTETDLKPVEETNATAAFMNPINPEVKDYNWNVITELLTNYDIDGITLDRARYNNIYTDFSDLSREKFEAEIGQQVENWPEDIFTVEYNGNQKVNVPGPHYQEWIKWRAENIHDFFEETKDLVKSKDQDVLFNTYVGSWHPLYYSEGVNWGSKKYTPEYDWAAPDYNETGYAGHLDFLMTGLYYGDVTIEESDAKGLPYWYSVEGAADLSMEVTQYDTFTYGSLFLLQYENRPEAFKKAIEMTEDKMHGIMLFDLVYIEMYDWWPLLEEVFDEQTKAPHTVPGLLKKLED</sequence>
<evidence type="ECO:0000256" key="2">
    <source>
        <dbReference type="SAM" id="SignalP"/>
    </source>
</evidence>
<proteinExistence type="predicted"/>
<dbReference type="PANTHER" id="PTHR43405">
    <property type="entry name" value="GLYCOSYL HYDROLASE DIGH"/>
    <property type="match status" value="1"/>
</dbReference>
<protein>
    <submittedName>
        <fullName evidence="5">Alpha amylase family protein</fullName>
    </submittedName>
</protein>
<dbReference type="Pfam" id="PF02638">
    <property type="entry name" value="GHL10"/>
    <property type="match status" value="2"/>
</dbReference>
<dbReference type="RefSeq" id="WP_379497591.1">
    <property type="nucleotide sequence ID" value="NZ_JBHSAO010000011.1"/>
</dbReference>